<organism evidence="1">
    <name type="scientific">marine sediment metagenome</name>
    <dbReference type="NCBI Taxonomy" id="412755"/>
    <lineage>
        <taxon>unclassified sequences</taxon>
        <taxon>metagenomes</taxon>
        <taxon>ecological metagenomes</taxon>
    </lineage>
</organism>
<reference evidence="1" key="1">
    <citation type="journal article" date="2015" name="Nature">
        <title>Complex archaea that bridge the gap between prokaryotes and eukaryotes.</title>
        <authorList>
            <person name="Spang A."/>
            <person name="Saw J.H."/>
            <person name="Jorgensen S.L."/>
            <person name="Zaremba-Niedzwiedzka K."/>
            <person name="Martijn J."/>
            <person name="Lind A.E."/>
            <person name="van Eijk R."/>
            <person name="Schleper C."/>
            <person name="Guy L."/>
            <person name="Ettema T.J."/>
        </authorList>
    </citation>
    <scope>NUCLEOTIDE SEQUENCE</scope>
</reference>
<protein>
    <submittedName>
        <fullName evidence="1">Uncharacterized protein</fullName>
    </submittedName>
</protein>
<proteinExistence type="predicted"/>
<comment type="caution">
    <text evidence="1">The sequence shown here is derived from an EMBL/GenBank/DDBJ whole genome shotgun (WGS) entry which is preliminary data.</text>
</comment>
<gene>
    <name evidence="1" type="ORF">LCGC14_1594910</name>
</gene>
<evidence type="ECO:0000313" key="1">
    <source>
        <dbReference type="EMBL" id="KKM25448.1"/>
    </source>
</evidence>
<accession>A0A0F9KTL8</accession>
<name>A0A0F9KTL8_9ZZZZ</name>
<dbReference type="AlphaFoldDB" id="A0A0F9KTL8"/>
<sequence>MRHPNRVLGSHPDPYTTYSNQRFPLGQVMELPDGRIYRFAEVGAAALAASKLCTGMAMTANFDTLAVQTATVVGDTTIKFTNGTTSLVENELAEGTILQEDVALSLGSIYPIKSSTAGGSAATITATLADGVTVQEAVSTSGKVTVRVNPWKQVIIQGSPPLQLVTGIPQVVIGLTQYGWLQTHGVTNCLIDGSVLVIGQGVRPSELVDGAVTFLDFTEATQADLGLIGFAIVGDNTSDTMFEPIFLRLD</sequence>
<dbReference type="EMBL" id="LAZR01012716">
    <property type="protein sequence ID" value="KKM25448.1"/>
    <property type="molecule type" value="Genomic_DNA"/>
</dbReference>